<dbReference type="PROSITE" id="PS50110">
    <property type="entry name" value="RESPONSE_REGULATORY"/>
    <property type="match status" value="1"/>
</dbReference>
<evidence type="ECO:0000256" key="10">
    <source>
        <dbReference type="ARBA" id="ARBA00022840"/>
    </source>
</evidence>
<dbReference type="SMART" id="SM00387">
    <property type="entry name" value="HATPase_c"/>
    <property type="match status" value="1"/>
</dbReference>
<dbReference type="EC" id="2.7.13.3" evidence="4"/>
<dbReference type="Pfam" id="PF02518">
    <property type="entry name" value="HATPase_c"/>
    <property type="match status" value="1"/>
</dbReference>
<evidence type="ECO:0000256" key="15">
    <source>
        <dbReference type="PROSITE-ProRule" id="PRU00169"/>
    </source>
</evidence>
<dbReference type="InterPro" id="IPR004358">
    <property type="entry name" value="Sig_transdc_His_kin-like_C"/>
</dbReference>
<dbReference type="SUPFAM" id="SSF52172">
    <property type="entry name" value="CheY-like"/>
    <property type="match status" value="1"/>
</dbReference>
<dbReference type="GO" id="GO:0005524">
    <property type="term" value="F:ATP binding"/>
    <property type="evidence" value="ECO:0007669"/>
    <property type="project" value="UniProtKB-KW"/>
</dbReference>
<feature type="domain" description="Response regulatory" evidence="18">
    <location>
        <begin position="732"/>
        <end position="850"/>
    </location>
</feature>
<keyword evidence="22" id="KW-1185">Reference proteome</keyword>
<feature type="coiled-coil region" evidence="16">
    <location>
        <begin position="8"/>
        <end position="42"/>
    </location>
</feature>
<dbReference type="SUPFAM" id="SSF55785">
    <property type="entry name" value="PYP-like sensor domain (PAS domain)"/>
    <property type="match status" value="3"/>
</dbReference>
<evidence type="ECO:0000259" key="19">
    <source>
        <dbReference type="PROSITE" id="PS50112"/>
    </source>
</evidence>
<dbReference type="PANTHER" id="PTHR43547:SF2">
    <property type="entry name" value="HYBRID SIGNAL TRANSDUCTION HISTIDINE KINASE C"/>
    <property type="match status" value="1"/>
</dbReference>
<dbReference type="InterPro" id="IPR036890">
    <property type="entry name" value="HATPase_C_sf"/>
</dbReference>
<dbReference type="CDD" id="cd00082">
    <property type="entry name" value="HisKA"/>
    <property type="match status" value="1"/>
</dbReference>
<dbReference type="InterPro" id="IPR003594">
    <property type="entry name" value="HATPase_dom"/>
</dbReference>
<keyword evidence="12" id="KW-0902">Two-component regulatory system</keyword>
<evidence type="ECO:0000313" key="21">
    <source>
        <dbReference type="EMBL" id="RCJ17775.1"/>
    </source>
</evidence>
<keyword evidence="11" id="KW-1133">Transmembrane helix</keyword>
<dbReference type="InterPro" id="IPR036097">
    <property type="entry name" value="HisK_dim/P_sf"/>
</dbReference>
<evidence type="ECO:0000256" key="4">
    <source>
        <dbReference type="ARBA" id="ARBA00012438"/>
    </source>
</evidence>
<evidence type="ECO:0000256" key="12">
    <source>
        <dbReference type="ARBA" id="ARBA00023012"/>
    </source>
</evidence>
<comment type="similarity">
    <text evidence="3">In the N-terminal section; belongs to the phytochrome family.</text>
</comment>
<dbReference type="InterPro" id="IPR005467">
    <property type="entry name" value="His_kinase_dom"/>
</dbReference>
<dbReference type="Gene3D" id="2.10.70.100">
    <property type="match status" value="1"/>
</dbReference>
<evidence type="ECO:0000256" key="9">
    <source>
        <dbReference type="ARBA" id="ARBA00022777"/>
    </source>
</evidence>
<feature type="domain" description="PAC" evidence="20">
    <location>
        <begin position="414"/>
        <end position="463"/>
    </location>
</feature>
<dbReference type="Gene3D" id="3.30.450.20">
    <property type="entry name" value="PAS domain"/>
    <property type="match status" value="3"/>
</dbReference>
<evidence type="ECO:0000256" key="14">
    <source>
        <dbReference type="ARBA" id="ARBA00074306"/>
    </source>
</evidence>
<dbReference type="Proteomes" id="UP000252107">
    <property type="component" value="Unassembled WGS sequence"/>
</dbReference>
<dbReference type="InterPro" id="IPR001789">
    <property type="entry name" value="Sig_transdc_resp-reg_receiver"/>
</dbReference>
<reference evidence="21" key="1">
    <citation type="submission" date="2016-04" db="EMBL/GenBank/DDBJ databases">
        <authorList>
            <person name="Tabuchi Yagui T.R."/>
        </authorList>
    </citation>
    <scope>NUCLEOTIDE SEQUENCE [LARGE SCALE GENOMIC DNA]</scope>
    <source>
        <strain evidence="21">NIES-26</strain>
    </source>
</reference>
<evidence type="ECO:0000256" key="1">
    <source>
        <dbReference type="ARBA" id="ARBA00000085"/>
    </source>
</evidence>
<dbReference type="Gene3D" id="3.40.50.2300">
    <property type="match status" value="1"/>
</dbReference>
<keyword evidence="8" id="KW-0547">Nucleotide-binding</keyword>
<dbReference type="SUPFAM" id="SSF55874">
    <property type="entry name" value="ATPase domain of HSP90 chaperone/DNA topoisomerase II/histidine kinase"/>
    <property type="match status" value="1"/>
</dbReference>
<keyword evidence="10" id="KW-0067">ATP-binding</keyword>
<feature type="domain" description="Histidine kinase" evidence="17">
    <location>
        <begin position="488"/>
        <end position="706"/>
    </location>
</feature>
<comment type="caution">
    <text evidence="21">The sequence shown here is derived from an EMBL/GenBank/DDBJ whole genome shotgun (WGS) entry which is preliminary data.</text>
</comment>
<accession>A0A367Q170</accession>
<dbReference type="Pfam" id="PF00072">
    <property type="entry name" value="Response_reg"/>
    <property type="match status" value="1"/>
</dbReference>
<feature type="domain" description="PAS" evidence="19">
    <location>
        <begin position="338"/>
        <end position="380"/>
    </location>
</feature>
<gene>
    <name evidence="21" type="ORF">A6770_33700</name>
</gene>
<evidence type="ECO:0000259" key="17">
    <source>
        <dbReference type="PROSITE" id="PS50109"/>
    </source>
</evidence>
<dbReference type="SMART" id="SM00091">
    <property type="entry name" value="PAS"/>
    <property type="match status" value="3"/>
</dbReference>
<evidence type="ECO:0000256" key="2">
    <source>
        <dbReference type="ARBA" id="ARBA00004370"/>
    </source>
</evidence>
<dbReference type="GO" id="GO:0000155">
    <property type="term" value="F:phosphorelay sensor kinase activity"/>
    <property type="evidence" value="ECO:0007669"/>
    <property type="project" value="InterPro"/>
</dbReference>
<dbReference type="InterPro" id="IPR011006">
    <property type="entry name" value="CheY-like_superfamily"/>
</dbReference>
<evidence type="ECO:0000256" key="3">
    <source>
        <dbReference type="ARBA" id="ARBA00006402"/>
    </source>
</evidence>
<keyword evidence="7" id="KW-0812">Transmembrane</keyword>
<comment type="catalytic activity">
    <reaction evidence="1">
        <text>ATP + protein L-histidine = ADP + protein N-phospho-L-histidine.</text>
        <dbReference type="EC" id="2.7.13.3"/>
    </reaction>
</comment>
<feature type="domain" description="PAC" evidence="20">
    <location>
        <begin position="153"/>
        <end position="205"/>
    </location>
</feature>
<evidence type="ECO:0000256" key="7">
    <source>
        <dbReference type="ARBA" id="ARBA00022692"/>
    </source>
</evidence>
<dbReference type="Gene3D" id="3.30.565.10">
    <property type="entry name" value="Histidine kinase-like ATPase, C-terminal domain"/>
    <property type="match status" value="1"/>
</dbReference>
<dbReference type="FunFam" id="3.30.565.10:FF:000010">
    <property type="entry name" value="Sensor histidine kinase RcsC"/>
    <property type="match status" value="1"/>
</dbReference>
<dbReference type="CDD" id="cd16922">
    <property type="entry name" value="HATPase_EvgS-ArcB-TorS-like"/>
    <property type="match status" value="1"/>
</dbReference>
<dbReference type="PRINTS" id="PR00344">
    <property type="entry name" value="BCTRLSENSOR"/>
</dbReference>
<keyword evidence="9 21" id="KW-0418">Kinase</keyword>
<feature type="modified residue" description="4-aspartylphosphate" evidence="15">
    <location>
        <position position="781"/>
    </location>
</feature>
<sequence length="857" mass="96514">MPDVDKTICELTNELATLRQRVAELEQSEIQYQRRQAILEQQITELNAKLVTKDENLRLQVAGCDAERQQVKVALRESEEQLRLALDAAHMGLWDWNIITNKVIWSENHELLFGLVPGSFVGTFGAFLSCVHPEDRQSVIQVITHALEEKTDYSDEFRVVWSDESVHWIFAKGQFFYDEQRQAVRMIGVCMEITDRKQATESTRQLTTKVQEQAYILNAILAASVDRIFIFNHLGCYQYVSHGGAAMLGCKHEDVIGKTVRELDLPPDFIDRVENQRQAVMATGEPIRDEWECILADETHHYEYILTPLRNFDRIDGVITISRDITEHKRVEQSLRESEAKFRRLFESNLVGVAFWSVDGFITDANDAYLQLAGYTRDEFAALGKINWRQLTPCEYEHLDDRALAEVKATGVSRIYEKEYVHRNGKRVPIVLGVALLNDSQENGVAIVLDISERKRAEQERNRLLQAERSARKEAESANRIKDEFLAVLSHELRTPLNPIMGWSKLLRSRKFDAPTTNRALETIERNAKLQTQLIEDLLDVSRILQGKLSLNICPVSLVMVLEAAIETVRLAAEAKSIKIKTIIDPSLGQVMGDPNRLQQVIWNLLSNAVKFTPTGGQVEIRVAEVDYQAQIQVNDTGKGITPDFLPYVFDYFRQADGTTTRKFGGLGLGLAIVRQVVELHGGTVQAESLGEGLGATFTVRLPLLLRSEQVRGEEKEPVPFTPQPRLLADMQILIVDDEPDIRDLVSFILQEYGVQVTAVASAKEALQSLSESIPDVLISDIGMPEIDGYMLMRQVRQRSPQQGGQIPAIALTAYAGEINQQQALASGFHLHVSKPVDPEVLVKAIASLTNAEQSTK</sequence>
<dbReference type="PROSITE" id="PS50112">
    <property type="entry name" value="PAS"/>
    <property type="match status" value="3"/>
</dbReference>
<comment type="subcellular location">
    <subcellularLocation>
        <location evidence="2">Membrane</location>
    </subcellularLocation>
</comment>
<evidence type="ECO:0000256" key="13">
    <source>
        <dbReference type="ARBA" id="ARBA00023136"/>
    </source>
</evidence>
<keyword evidence="5 15" id="KW-0597">Phosphoprotein</keyword>
<feature type="domain" description="PAS" evidence="19">
    <location>
        <begin position="213"/>
        <end position="284"/>
    </location>
</feature>
<dbReference type="Pfam" id="PF00512">
    <property type="entry name" value="HisKA"/>
    <property type="match status" value="1"/>
</dbReference>
<feature type="domain" description="PAS" evidence="19">
    <location>
        <begin position="78"/>
        <end position="150"/>
    </location>
</feature>
<dbReference type="CDD" id="cd17580">
    <property type="entry name" value="REC_2_DhkD-like"/>
    <property type="match status" value="1"/>
</dbReference>
<keyword evidence="13" id="KW-0472">Membrane</keyword>
<dbReference type="PANTHER" id="PTHR43547">
    <property type="entry name" value="TWO-COMPONENT HISTIDINE KINASE"/>
    <property type="match status" value="1"/>
</dbReference>
<dbReference type="InterPro" id="IPR035965">
    <property type="entry name" value="PAS-like_dom_sf"/>
</dbReference>
<evidence type="ECO:0000256" key="6">
    <source>
        <dbReference type="ARBA" id="ARBA00022679"/>
    </source>
</evidence>
<dbReference type="SMART" id="SM00448">
    <property type="entry name" value="REC"/>
    <property type="match status" value="1"/>
</dbReference>
<name>A0A367Q170_9NOSO</name>
<protein>
    <recommendedName>
        <fullName evidence="14">Circadian input-output histidine kinase CikA</fullName>
        <ecNumber evidence="4">2.7.13.3</ecNumber>
    </recommendedName>
</protein>
<dbReference type="InterPro" id="IPR003661">
    <property type="entry name" value="HisK_dim/P_dom"/>
</dbReference>
<dbReference type="GO" id="GO:0016020">
    <property type="term" value="C:membrane"/>
    <property type="evidence" value="ECO:0007669"/>
    <property type="project" value="UniProtKB-SubCell"/>
</dbReference>
<dbReference type="NCBIfam" id="TIGR00229">
    <property type="entry name" value="sensory_box"/>
    <property type="match status" value="3"/>
</dbReference>
<keyword evidence="6" id="KW-0808">Transferase</keyword>
<dbReference type="AlphaFoldDB" id="A0A367Q170"/>
<evidence type="ECO:0000256" key="16">
    <source>
        <dbReference type="SAM" id="Coils"/>
    </source>
</evidence>
<dbReference type="Gene3D" id="1.10.287.130">
    <property type="match status" value="1"/>
</dbReference>
<dbReference type="InterPro" id="IPR000700">
    <property type="entry name" value="PAS-assoc_C"/>
</dbReference>
<dbReference type="Pfam" id="PF13426">
    <property type="entry name" value="PAS_9"/>
    <property type="match status" value="1"/>
</dbReference>
<dbReference type="InterPro" id="IPR001610">
    <property type="entry name" value="PAC"/>
</dbReference>
<evidence type="ECO:0000259" key="18">
    <source>
        <dbReference type="PROSITE" id="PS50110"/>
    </source>
</evidence>
<evidence type="ECO:0000256" key="8">
    <source>
        <dbReference type="ARBA" id="ARBA00022741"/>
    </source>
</evidence>
<dbReference type="InterPro" id="IPR013656">
    <property type="entry name" value="PAS_4"/>
</dbReference>
<keyword evidence="16" id="KW-0175">Coiled coil</keyword>
<dbReference type="Pfam" id="PF08447">
    <property type="entry name" value="PAS_3"/>
    <property type="match status" value="1"/>
</dbReference>
<dbReference type="Pfam" id="PF08448">
    <property type="entry name" value="PAS_4"/>
    <property type="match status" value="1"/>
</dbReference>
<evidence type="ECO:0000259" key="20">
    <source>
        <dbReference type="PROSITE" id="PS50113"/>
    </source>
</evidence>
<dbReference type="CDD" id="cd00130">
    <property type="entry name" value="PAS"/>
    <property type="match status" value="3"/>
</dbReference>
<dbReference type="PROSITE" id="PS50109">
    <property type="entry name" value="HIS_KIN"/>
    <property type="match status" value="1"/>
</dbReference>
<dbReference type="FunFam" id="1.10.287.130:FF:000004">
    <property type="entry name" value="Ethylene receptor 1"/>
    <property type="match status" value="1"/>
</dbReference>
<dbReference type="SUPFAM" id="SSF47384">
    <property type="entry name" value="Homodimeric domain of signal transducing histidine kinase"/>
    <property type="match status" value="1"/>
</dbReference>
<dbReference type="InterPro" id="IPR013655">
    <property type="entry name" value="PAS_fold_3"/>
</dbReference>
<dbReference type="EMBL" id="LXQD01000354">
    <property type="protein sequence ID" value="RCJ17775.1"/>
    <property type="molecule type" value="Genomic_DNA"/>
</dbReference>
<dbReference type="SMART" id="SM00086">
    <property type="entry name" value="PAC"/>
    <property type="match status" value="2"/>
</dbReference>
<proteinExistence type="inferred from homology"/>
<dbReference type="InterPro" id="IPR000014">
    <property type="entry name" value="PAS"/>
</dbReference>
<organism evidence="21 22">
    <name type="scientific">Nostoc minutum NIES-26</name>
    <dbReference type="NCBI Taxonomy" id="1844469"/>
    <lineage>
        <taxon>Bacteria</taxon>
        <taxon>Bacillati</taxon>
        <taxon>Cyanobacteriota</taxon>
        <taxon>Cyanophyceae</taxon>
        <taxon>Nostocales</taxon>
        <taxon>Nostocaceae</taxon>
        <taxon>Nostoc</taxon>
    </lineage>
</organism>
<evidence type="ECO:0000256" key="11">
    <source>
        <dbReference type="ARBA" id="ARBA00022989"/>
    </source>
</evidence>
<evidence type="ECO:0000313" key="22">
    <source>
        <dbReference type="Proteomes" id="UP000252107"/>
    </source>
</evidence>
<dbReference type="PROSITE" id="PS50113">
    <property type="entry name" value="PAC"/>
    <property type="match status" value="2"/>
</dbReference>
<dbReference type="SMART" id="SM00388">
    <property type="entry name" value="HisKA"/>
    <property type="match status" value="1"/>
</dbReference>
<evidence type="ECO:0000256" key="5">
    <source>
        <dbReference type="ARBA" id="ARBA00022553"/>
    </source>
</evidence>